<feature type="region of interest" description="Disordered" evidence="1">
    <location>
        <begin position="1"/>
        <end position="44"/>
    </location>
</feature>
<accession>A0ABS8UPY4</accession>
<proteinExistence type="predicted"/>
<gene>
    <name evidence="2" type="ORF">HAX54_018548</name>
</gene>
<evidence type="ECO:0000313" key="3">
    <source>
        <dbReference type="Proteomes" id="UP000823775"/>
    </source>
</evidence>
<keyword evidence="3" id="KW-1185">Reference proteome</keyword>
<evidence type="ECO:0000313" key="2">
    <source>
        <dbReference type="EMBL" id="MCD9560105.1"/>
    </source>
</evidence>
<dbReference type="EMBL" id="JACEIK010002269">
    <property type="protein sequence ID" value="MCD9560105.1"/>
    <property type="molecule type" value="Genomic_DNA"/>
</dbReference>
<protein>
    <submittedName>
        <fullName evidence="2">Uncharacterized protein</fullName>
    </submittedName>
</protein>
<evidence type="ECO:0000256" key="1">
    <source>
        <dbReference type="SAM" id="MobiDB-lite"/>
    </source>
</evidence>
<comment type="caution">
    <text evidence="2">The sequence shown here is derived from an EMBL/GenBank/DDBJ whole genome shotgun (WGS) entry which is preliminary data.</text>
</comment>
<name>A0ABS8UPY4_DATST</name>
<dbReference type="Proteomes" id="UP000823775">
    <property type="component" value="Unassembled WGS sequence"/>
</dbReference>
<reference evidence="2 3" key="1">
    <citation type="journal article" date="2021" name="BMC Genomics">
        <title>Datura genome reveals duplications of psychoactive alkaloid biosynthetic genes and high mutation rate following tissue culture.</title>
        <authorList>
            <person name="Rajewski A."/>
            <person name="Carter-House D."/>
            <person name="Stajich J."/>
            <person name="Litt A."/>
        </authorList>
    </citation>
    <scope>NUCLEOTIDE SEQUENCE [LARGE SCALE GENOMIC DNA]</scope>
    <source>
        <strain evidence="2">AR-01</strain>
    </source>
</reference>
<organism evidence="2 3">
    <name type="scientific">Datura stramonium</name>
    <name type="common">Jimsonweed</name>
    <name type="synonym">Common thornapple</name>
    <dbReference type="NCBI Taxonomy" id="4076"/>
    <lineage>
        <taxon>Eukaryota</taxon>
        <taxon>Viridiplantae</taxon>
        <taxon>Streptophyta</taxon>
        <taxon>Embryophyta</taxon>
        <taxon>Tracheophyta</taxon>
        <taxon>Spermatophyta</taxon>
        <taxon>Magnoliopsida</taxon>
        <taxon>eudicotyledons</taxon>
        <taxon>Gunneridae</taxon>
        <taxon>Pentapetalae</taxon>
        <taxon>asterids</taxon>
        <taxon>lamiids</taxon>
        <taxon>Solanales</taxon>
        <taxon>Solanaceae</taxon>
        <taxon>Solanoideae</taxon>
        <taxon>Datureae</taxon>
        <taxon>Datura</taxon>
    </lineage>
</organism>
<sequence>MLNPTIIHLDHQHVRPPKSYPPIQAPVHQNRPIYTPRPRPNPEARTTLTYTHIAKPLAQLFERLRSLTHSLKILMEISDALITRHQDSTFGLGYEPTVGRACNMQSEKKVFIPERVPALAQGITLEPDECITEGIENLFIAMTEEDYGE</sequence>